<evidence type="ECO:0000313" key="2">
    <source>
        <dbReference type="WBParaSite" id="JU765_v2.g11305.t1"/>
    </source>
</evidence>
<proteinExistence type="predicted"/>
<sequence>MNLFLVFILLIFVKTCCGQCNLAQQRQFLVQQLKKFYHPYLSQANATKVVTDFEKNAINGKTAAFSFYT</sequence>
<dbReference type="WBParaSite" id="JU765_v2.g11305.t1">
    <property type="protein sequence ID" value="JU765_v2.g11305.t1"/>
    <property type="gene ID" value="JU765_v2.g11305"/>
</dbReference>
<accession>A0AC34PZB6</accession>
<protein>
    <submittedName>
        <fullName evidence="2">Uncharacterized protein</fullName>
    </submittedName>
</protein>
<organism evidence="1 2">
    <name type="scientific">Panagrolaimus sp. JU765</name>
    <dbReference type="NCBI Taxonomy" id="591449"/>
    <lineage>
        <taxon>Eukaryota</taxon>
        <taxon>Metazoa</taxon>
        <taxon>Ecdysozoa</taxon>
        <taxon>Nematoda</taxon>
        <taxon>Chromadorea</taxon>
        <taxon>Rhabditida</taxon>
        <taxon>Tylenchina</taxon>
        <taxon>Panagrolaimomorpha</taxon>
        <taxon>Panagrolaimoidea</taxon>
        <taxon>Panagrolaimidae</taxon>
        <taxon>Panagrolaimus</taxon>
    </lineage>
</organism>
<evidence type="ECO:0000313" key="1">
    <source>
        <dbReference type="Proteomes" id="UP000887576"/>
    </source>
</evidence>
<reference evidence="2" key="1">
    <citation type="submission" date="2022-11" db="UniProtKB">
        <authorList>
            <consortium name="WormBaseParasite"/>
        </authorList>
    </citation>
    <scope>IDENTIFICATION</scope>
</reference>
<dbReference type="Proteomes" id="UP000887576">
    <property type="component" value="Unplaced"/>
</dbReference>
<name>A0AC34PZB6_9BILA</name>